<reference evidence="1 2" key="2">
    <citation type="journal article" date="2016" name="Microb. Ecol.">
        <title>Genome Characteristics of a Novel Type I Methanotroph (Sn10-6) Isolated from a Flooded Indian Rice Field.</title>
        <authorList>
            <person name="Rahalkar M.C."/>
            <person name="Pandit P.S."/>
            <person name="Dhakephalkar P.K."/>
            <person name="Pore S."/>
            <person name="Arora P."/>
            <person name="Kapse N."/>
        </authorList>
    </citation>
    <scope>NUCLEOTIDE SEQUENCE [LARGE SCALE GENOMIC DNA]</scope>
    <source>
        <strain evidence="1 2">Sn10-6</strain>
    </source>
</reference>
<evidence type="ECO:0008006" key="3">
    <source>
        <dbReference type="Google" id="ProtNLM"/>
    </source>
</evidence>
<dbReference type="EMBL" id="LAJX01000301">
    <property type="protein sequence ID" value="KJV05108.1"/>
    <property type="molecule type" value="Genomic_DNA"/>
</dbReference>
<comment type="caution">
    <text evidence="1">The sequence shown here is derived from an EMBL/GenBank/DDBJ whole genome shotgun (WGS) entry which is preliminary data.</text>
</comment>
<dbReference type="InterPro" id="IPR025528">
    <property type="entry name" value="BrnA_antitoxin"/>
</dbReference>
<evidence type="ECO:0000313" key="1">
    <source>
        <dbReference type="EMBL" id="KJV05108.1"/>
    </source>
</evidence>
<dbReference type="OrthoDB" id="5297245at2"/>
<gene>
    <name evidence="1" type="ORF">VZ94_20595</name>
</gene>
<reference evidence="2" key="1">
    <citation type="submission" date="2015-03" db="EMBL/GenBank/DDBJ databases">
        <title>Draft genome sequence of a novel methanotroph (Sn10-6) isolated from flooded ricefield rhizosphere in India.</title>
        <authorList>
            <person name="Pandit P.S."/>
            <person name="Pore S.D."/>
            <person name="Arora P."/>
            <person name="Kapse N.G."/>
            <person name="Dhakephalkar P.K."/>
            <person name="Rahalkar M.C."/>
        </authorList>
    </citation>
    <scope>NUCLEOTIDE SEQUENCE [LARGE SCALE GENOMIC DNA]</scope>
    <source>
        <strain evidence="2">Sn10-6</strain>
    </source>
</reference>
<dbReference type="AlphaFoldDB" id="A0A0F3IF12"/>
<dbReference type="Pfam" id="PF14384">
    <property type="entry name" value="BrnA_antitoxin"/>
    <property type="match status" value="1"/>
</dbReference>
<name>A0A0F3IF12_9GAMM</name>
<accession>A0A0F3IF12</accession>
<dbReference type="Proteomes" id="UP000033684">
    <property type="component" value="Unassembled WGS sequence"/>
</dbReference>
<proteinExistence type="predicted"/>
<organism evidence="1 2">
    <name type="scientific">Methylocucumis oryzae</name>
    <dbReference type="NCBI Taxonomy" id="1632867"/>
    <lineage>
        <taxon>Bacteria</taxon>
        <taxon>Pseudomonadati</taxon>
        <taxon>Pseudomonadota</taxon>
        <taxon>Gammaproteobacteria</taxon>
        <taxon>Methylococcales</taxon>
        <taxon>Methylococcaceae</taxon>
        <taxon>Methylocucumis</taxon>
    </lineage>
</organism>
<dbReference type="PATRIC" id="fig|1632867.3.peg.3694"/>
<sequence length="95" mass="11064">MNKANNQPLTAQEQAELANLAAIPDEKIDYSDIPATTPEQWREAEQGRFYRPVKQQLTLRIDADVIAWYKSQGKGYQTRINELLRQAMQEEIKRM</sequence>
<protein>
    <recommendedName>
        <fullName evidence="3">Cytoplasmic protein</fullName>
    </recommendedName>
</protein>
<keyword evidence="2" id="KW-1185">Reference proteome</keyword>
<evidence type="ECO:0000313" key="2">
    <source>
        <dbReference type="Proteomes" id="UP000033684"/>
    </source>
</evidence>
<dbReference type="RefSeq" id="WP_045780671.1">
    <property type="nucleotide sequence ID" value="NZ_LAJX01000301.1"/>
</dbReference>